<sequence>MIYVFAFFSSLGFALLYNLRGRLLFWTALGGALGKLAFDLNVIAGEAFDFFTASIALAIYAEVMARLTKVPVMVYLIVGVLPIVPGAGVYRAIENFIAGNISVSMGYATDSLVACGCIALAFILVSSTVRIFKLRRLPLLKQHIKSDIRPKMR</sequence>
<dbReference type="PANTHER" id="PTHR34390:SF1">
    <property type="entry name" value="SUCCINATE TRANSPORTER SUBUNIT YJJB-RELATED"/>
    <property type="match status" value="1"/>
</dbReference>
<proteinExistence type="inferred from homology"/>
<gene>
    <name evidence="10" type="ORF">ACKQTC_01865</name>
</gene>
<name>A0ABW9GYN5_9FIRM</name>
<keyword evidence="4 8" id="KW-0812">Transmembrane</keyword>
<organism evidence="10 11">
    <name type="scientific">Peptococcus simiae</name>
    <dbReference type="NCBI Taxonomy" id="1643805"/>
    <lineage>
        <taxon>Bacteria</taxon>
        <taxon>Bacillati</taxon>
        <taxon>Bacillota</taxon>
        <taxon>Clostridia</taxon>
        <taxon>Eubacteriales</taxon>
        <taxon>Peptococcaceae</taxon>
        <taxon>Peptococcus</taxon>
    </lineage>
</organism>
<feature type="transmembrane region" description="Helical" evidence="8">
    <location>
        <begin position="37"/>
        <end position="60"/>
    </location>
</feature>
<comment type="similarity">
    <text evidence="7">Belongs to the ThrE exporter (TC 2.A.79) family.</text>
</comment>
<evidence type="ECO:0000256" key="1">
    <source>
        <dbReference type="ARBA" id="ARBA00004651"/>
    </source>
</evidence>
<keyword evidence="6 8" id="KW-0472">Membrane</keyword>
<evidence type="ECO:0000256" key="2">
    <source>
        <dbReference type="ARBA" id="ARBA00022475"/>
    </source>
</evidence>
<evidence type="ECO:0000256" key="7">
    <source>
        <dbReference type="ARBA" id="ARBA00034125"/>
    </source>
</evidence>
<dbReference type="RefSeq" id="WP_408976734.1">
    <property type="nucleotide sequence ID" value="NZ_JBJUVG010000002.1"/>
</dbReference>
<keyword evidence="11" id="KW-1185">Reference proteome</keyword>
<comment type="subcellular location">
    <subcellularLocation>
        <location evidence="1">Cell membrane</location>
        <topology evidence="1">Multi-pass membrane protein</topology>
    </subcellularLocation>
</comment>
<evidence type="ECO:0000256" key="5">
    <source>
        <dbReference type="ARBA" id="ARBA00022989"/>
    </source>
</evidence>
<feature type="transmembrane region" description="Helical" evidence="8">
    <location>
        <begin position="111"/>
        <end position="132"/>
    </location>
</feature>
<dbReference type="EMBL" id="JBJUVG010000002">
    <property type="protein sequence ID" value="MFM9413116.1"/>
    <property type="molecule type" value="Genomic_DNA"/>
</dbReference>
<evidence type="ECO:0000313" key="10">
    <source>
        <dbReference type="EMBL" id="MFM9413116.1"/>
    </source>
</evidence>
<dbReference type="InterPro" id="IPR050539">
    <property type="entry name" value="ThrE_Dicarb/AminoAcid_Exp"/>
</dbReference>
<evidence type="ECO:0000313" key="11">
    <source>
        <dbReference type="Proteomes" id="UP001631949"/>
    </source>
</evidence>
<keyword evidence="3" id="KW-0997">Cell inner membrane</keyword>
<evidence type="ECO:0000259" key="9">
    <source>
        <dbReference type="Pfam" id="PF12821"/>
    </source>
</evidence>
<feature type="transmembrane region" description="Helical" evidence="8">
    <location>
        <begin position="72"/>
        <end position="91"/>
    </location>
</feature>
<reference evidence="10 11" key="1">
    <citation type="journal article" date="2016" name="Int. J. Syst. Evol. Microbiol.">
        <title>Peptococcus simiae sp. nov., isolated from rhesus macaque faeces and emended description of the genus Peptococcus.</title>
        <authorList>
            <person name="Shkoporov A.N."/>
            <person name="Efimov B.A."/>
            <person name="Kondova I."/>
            <person name="Ouwerling B."/>
            <person name="Chaplin A.V."/>
            <person name="Shcherbakova V.A."/>
            <person name="Langermans J.A.M."/>
        </authorList>
    </citation>
    <scope>NUCLEOTIDE SEQUENCE [LARGE SCALE GENOMIC DNA]</scope>
    <source>
        <strain evidence="10 11">M108</strain>
    </source>
</reference>
<accession>A0ABW9GYN5</accession>
<dbReference type="Pfam" id="PF12821">
    <property type="entry name" value="ThrE_2"/>
    <property type="match status" value="1"/>
</dbReference>
<protein>
    <submittedName>
        <fullName evidence="10">Threonine/serine exporter family protein</fullName>
    </submittedName>
</protein>
<evidence type="ECO:0000256" key="6">
    <source>
        <dbReference type="ARBA" id="ARBA00023136"/>
    </source>
</evidence>
<evidence type="ECO:0000256" key="8">
    <source>
        <dbReference type="SAM" id="Phobius"/>
    </source>
</evidence>
<comment type="caution">
    <text evidence="10">The sequence shown here is derived from an EMBL/GenBank/DDBJ whole genome shotgun (WGS) entry which is preliminary data.</text>
</comment>
<keyword evidence="2" id="KW-1003">Cell membrane</keyword>
<keyword evidence="5 8" id="KW-1133">Transmembrane helix</keyword>
<dbReference type="InterPro" id="IPR024528">
    <property type="entry name" value="ThrE_2"/>
</dbReference>
<feature type="domain" description="Threonine/Serine exporter ThrE" evidence="9">
    <location>
        <begin position="4"/>
        <end position="127"/>
    </location>
</feature>
<dbReference type="Proteomes" id="UP001631949">
    <property type="component" value="Unassembled WGS sequence"/>
</dbReference>
<dbReference type="PANTHER" id="PTHR34390">
    <property type="entry name" value="UPF0442 PROTEIN YJJB-RELATED"/>
    <property type="match status" value="1"/>
</dbReference>
<evidence type="ECO:0000256" key="3">
    <source>
        <dbReference type="ARBA" id="ARBA00022519"/>
    </source>
</evidence>
<evidence type="ECO:0000256" key="4">
    <source>
        <dbReference type="ARBA" id="ARBA00022692"/>
    </source>
</evidence>